<sequence length="342" mass="38077">MGGLFIAAPAKVNAEATASSAAPACGTGLYPGCITGEGTATGAAAGKDRFIDSVRQVSAYFQHVRRVALTIFMPMSEPAPGGFWLHDQPHSATTIERGVVGMASSNWTIRRRLLSAWFRDRHQFSHGRLPRLCPICNHDGVMVSVGHPARWDARCAQCGSRERHRLLWLWATEGGVNRLDGKRILHFAPEKSLRRALQGNPHYETADLHQRGVTHSVDITCLPMANQTYDVVIANHVLEHIDDDRLAMQEMVRVLVPGGIALLTVPLNPTRAETYEDPSITDPVEREAHFNAPDHRRFYGLDFADRLRQAGFEVDTFRMTPPLEVTYGLLPMEWLYIATRPV</sequence>
<gene>
    <name evidence="2" type="ORF">CCS01_09885</name>
</gene>
<dbReference type="GO" id="GO:0008757">
    <property type="term" value="F:S-adenosylmethionine-dependent methyltransferase activity"/>
    <property type="evidence" value="ECO:0007669"/>
    <property type="project" value="InterPro"/>
</dbReference>
<name>A0A2S6NJ09_RHOGL</name>
<evidence type="ECO:0000313" key="2">
    <source>
        <dbReference type="EMBL" id="PPQ34688.1"/>
    </source>
</evidence>
<evidence type="ECO:0000313" key="3">
    <source>
        <dbReference type="Proteomes" id="UP000239724"/>
    </source>
</evidence>
<dbReference type="EMBL" id="NHRY01000093">
    <property type="protein sequence ID" value="PPQ34688.1"/>
    <property type="molecule type" value="Genomic_DNA"/>
</dbReference>
<dbReference type="SUPFAM" id="SSF53335">
    <property type="entry name" value="S-adenosyl-L-methionine-dependent methyltransferases"/>
    <property type="match status" value="1"/>
</dbReference>
<protein>
    <recommendedName>
        <fullName evidence="1">Methyltransferase type 11 domain-containing protein</fullName>
    </recommendedName>
</protein>
<dbReference type="Gene3D" id="3.40.50.150">
    <property type="entry name" value="Vaccinia Virus protein VP39"/>
    <property type="match status" value="1"/>
</dbReference>
<evidence type="ECO:0000259" key="1">
    <source>
        <dbReference type="Pfam" id="PF08241"/>
    </source>
</evidence>
<dbReference type="Proteomes" id="UP000239724">
    <property type="component" value="Unassembled WGS sequence"/>
</dbReference>
<dbReference type="InterPro" id="IPR013216">
    <property type="entry name" value="Methyltransf_11"/>
</dbReference>
<dbReference type="AlphaFoldDB" id="A0A2S6NJ09"/>
<dbReference type="CDD" id="cd02440">
    <property type="entry name" value="AdoMet_MTases"/>
    <property type="match status" value="1"/>
</dbReference>
<reference evidence="2 3" key="1">
    <citation type="journal article" date="2018" name="Arch. Microbiol.">
        <title>New insights into the metabolic potential of the phototrophic purple bacterium Rhodopila globiformis DSM 161(T) from its draft genome sequence and evidence for a vanadium-dependent nitrogenase.</title>
        <authorList>
            <person name="Imhoff J.F."/>
            <person name="Rahn T."/>
            <person name="Kunzel S."/>
            <person name="Neulinger S.C."/>
        </authorList>
    </citation>
    <scope>NUCLEOTIDE SEQUENCE [LARGE SCALE GENOMIC DNA]</scope>
    <source>
        <strain evidence="2 3">DSM 161</strain>
    </source>
</reference>
<dbReference type="Pfam" id="PF08241">
    <property type="entry name" value="Methyltransf_11"/>
    <property type="match status" value="1"/>
</dbReference>
<comment type="caution">
    <text evidence="2">The sequence shown here is derived from an EMBL/GenBank/DDBJ whole genome shotgun (WGS) entry which is preliminary data.</text>
</comment>
<accession>A0A2S6NJ09</accession>
<proteinExistence type="predicted"/>
<feature type="domain" description="Methyltransferase type 11" evidence="1">
    <location>
        <begin position="215"/>
        <end position="262"/>
    </location>
</feature>
<dbReference type="InterPro" id="IPR029063">
    <property type="entry name" value="SAM-dependent_MTases_sf"/>
</dbReference>
<organism evidence="2 3">
    <name type="scientific">Rhodopila globiformis</name>
    <name type="common">Rhodopseudomonas globiformis</name>
    <dbReference type="NCBI Taxonomy" id="1071"/>
    <lineage>
        <taxon>Bacteria</taxon>
        <taxon>Pseudomonadati</taxon>
        <taxon>Pseudomonadota</taxon>
        <taxon>Alphaproteobacteria</taxon>
        <taxon>Acetobacterales</taxon>
        <taxon>Acetobacteraceae</taxon>
        <taxon>Rhodopila</taxon>
    </lineage>
</organism>
<keyword evidence="3" id="KW-1185">Reference proteome</keyword>